<reference evidence="2" key="1">
    <citation type="journal article" date="2018" name="Genome Biol.">
        <title>SKESA: strategic k-mer extension for scrupulous assemblies.</title>
        <authorList>
            <person name="Souvorov A."/>
            <person name="Agarwala R."/>
            <person name="Lipman D.J."/>
        </authorList>
    </citation>
    <scope>NUCLEOTIDE SEQUENCE</scope>
    <source>
        <strain evidence="2">SL1344</strain>
    </source>
</reference>
<dbReference type="Pfam" id="PF17042">
    <property type="entry name" value="NBD_C"/>
    <property type="match status" value="1"/>
</dbReference>
<evidence type="ECO:0000313" key="2">
    <source>
        <dbReference type="EMBL" id="HAD6791394.1"/>
    </source>
</evidence>
<sequence length="90" mass="9349">RLGVVTLNIIEQARIGGLFLTGGDIATAVAGALGAEGYRIQSEVAPCIPCGTFVNSEIDDLPVITKAGGFGSDSTLCDALYYIEEMYCGD</sequence>
<dbReference type="EMBL" id="DAAPMH010000025">
    <property type="protein sequence ID" value="HAD6791394.1"/>
    <property type="molecule type" value="Genomic_DNA"/>
</dbReference>
<feature type="non-terminal residue" evidence="2">
    <location>
        <position position="1"/>
    </location>
</feature>
<organism evidence="2">
    <name type="scientific">Salmonella typhimurium (strain SL1344)</name>
    <dbReference type="NCBI Taxonomy" id="216597"/>
    <lineage>
        <taxon>Bacteria</taxon>
        <taxon>Pseudomonadati</taxon>
        <taxon>Pseudomonadota</taxon>
        <taxon>Gammaproteobacteria</taxon>
        <taxon>Enterobacterales</taxon>
        <taxon>Enterobacteriaceae</taxon>
        <taxon>Salmonella</taxon>
    </lineage>
</organism>
<dbReference type="Gene3D" id="3.40.980.20">
    <property type="entry name" value="Four-carbon acid sugar kinase, nucleotide binding domain"/>
    <property type="match status" value="1"/>
</dbReference>
<reference evidence="2" key="2">
    <citation type="submission" date="2019-01" db="EMBL/GenBank/DDBJ databases">
        <authorList>
            <consortium name="NCBI Pathogen Detection Project"/>
        </authorList>
    </citation>
    <scope>NUCLEOTIDE SEQUENCE</scope>
    <source>
        <strain evidence="2">SL1344</strain>
    </source>
</reference>
<keyword evidence="2" id="KW-0808">Transferase</keyword>
<dbReference type="InterPro" id="IPR031475">
    <property type="entry name" value="NBD_C"/>
</dbReference>
<accession>A0A718XAV0</accession>
<protein>
    <submittedName>
        <fullName evidence="2">Four-carbon acid sugar kinase family protein</fullName>
    </submittedName>
</protein>
<keyword evidence="2" id="KW-0418">Kinase</keyword>
<name>A0A718XAV0_SALTS</name>
<evidence type="ECO:0000259" key="1">
    <source>
        <dbReference type="Pfam" id="PF17042"/>
    </source>
</evidence>
<gene>
    <name evidence="2" type="ORF">G1X04_13430</name>
</gene>
<dbReference type="InterPro" id="IPR042213">
    <property type="entry name" value="NBD_C_sf"/>
</dbReference>
<dbReference type="AlphaFoldDB" id="A0A718XAV0"/>
<comment type="caution">
    <text evidence="2">The sequence shown here is derived from an EMBL/GenBank/DDBJ whole genome shotgun (WGS) entry which is preliminary data.</text>
</comment>
<dbReference type="GO" id="GO:0016301">
    <property type="term" value="F:kinase activity"/>
    <property type="evidence" value="ECO:0007669"/>
    <property type="project" value="UniProtKB-KW"/>
</dbReference>
<dbReference type="SUPFAM" id="SSF142764">
    <property type="entry name" value="YgbK-like"/>
    <property type="match status" value="1"/>
</dbReference>
<proteinExistence type="predicted"/>
<feature type="domain" description="Four-carbon acid sugar kinase nucleotide binding" evidence="1">
    <location>
        <begin position="2"/>
        <end position="76"/>
    </location>
</feature>